<dbReference type="Proteomes" id="UP000244956">
    <property type="component" value="Unassembled WGS sequence"/>
</dbReference>
<comment type="caution">
    <text evidence="2">The sequence shown here is derived from an EMBL/GenBank/DDBJ whole genome shotgun (WGS) entry which is preliminary data.</text>
</comment>
<accession>A0A2U2BA86</accession>
<evidence type="ECO:0000313" key="2">
    <source>
        <dbReference type="EMBL" id="PWD99977.1"/>
    </source>
</evidence>
<dbReference type="PANTHER" id="PTHR33371:SF4">
    <property type="entry name" value="INTERMEMBRANE PHOSPHOLIPID TRANSPORT SYSTEM BINDING PROTEIN MLAD"/>
    <property type="match status" value="1"/>
</dbReference>
<gene>
    <name evidence="2" type="ORF">DDZ16_06330</name>
</gene>
<evidence type="ECO:0000259" key="1">
    <source>
        <dbReference type="Pfam" id="PF02470"/>
    </source>
</evidence>
<name>A0A2U2BA86_9BACT</name>
<dbReference type="AlphaFoldDB" id="A0A2U2BA86"/>
<dbReference type="Pfam" id="PF02470">
    <property type="entry name" value="MlaD"/>
    <property type="match status" value="1"/>
</dbReference>
<keyword evidence="3" id="KW-1185">Reference proteome</keyword>
<proteinExistence type="predicted"/>
<sequence>MIDIKKEYKIAVTVVVALLVLLWGVNFLKGKNLFESGFAYYGVYHKVAGLTEASPVYYHGYKIGSVREIQFNPQKEDRFLVTLSLNDDFPVYEDMVAQIYSLDLMGTKAVQFLDGENQQLLSHGDTLRTDVMGGLKDQVTTEVLPVKDKVENLIVKLDTTLTNLSKVFSNKNNRSLEEGMESFRDMMQNLDETTSEINSSLKKGGAIHNSLANLDSISGELNRQRQAIGTTMENVADFSHQLKAMNLDTVAGRIDSSLIAINTLLKQTRDGEGSLGLLLSDEGLYYNLMDASASLDRLLADVRHNPKRYLSFSAVDFGRDVYVNVDDEKAEQQGIVYKVKIAESKEPLTIRNQMVKDQFRIFEDSDGEKYIYTVGATSSYGKIEKILKEVIGVYPDASIIALKNGKPIKVVKALKQTGRKN</sequence>
<dbReference type="EMBL" id="QEWP01000004">
    <property type="protein sequence ID" value="PWD99977.1"/>
    <property type="molecule type" value="Genomic_DNA"/>
</dbReference>
<dbReference type="RefSeq" id="WP_109263601.1">
    <property type="nucleotide sequence ID" value="NZ_QEWP01000004.1"/>
</dbReference>
<dbReference type="InterPro" id="IPR052336">
    <property type="entry name" value="MlaD_Phospholipid_Transporter"/>
</dbReference>
<dbReference type="PANTHER" id="PTHR33371">
    <property type="entry name" value="INTERMEMBRANE PHOSPHOLIPID TRANSPORT SYSTEM BINDING PROTEIN MLAD-RELATED"/>
    <property type="match status" value="1"/>
</dbReference>
<organism evidence="2 3">
    <name type="scientific">Marinilabilia rubra</name>
    <dbReference type="NCBI Taxonomy" id="2162893"/>
    <lineage>
        <taxon>Bacteria</taxon>
        <taxon>Pseudomonadati</taxon>
        <taxon>Bacteroidota</taxon>
        <taxon>Bacteroidia</taxon>
        <taxon>Marinilabiliales</taxon>
        <taxon>Marinilabiliaceae</taxon>
        <taxon>Marinilabilia</taxon>
    </lineage>
</organism>
<dbReference type="InterPro" id="IPR003399">
    <property type="entry name" value="Mce/MlaD"/>
</dbReference>
<protein>
    <submittedName>
        <fullName evidence="2">MCE family protein</fullName>
    </submittedName>
</protein>
<dbReference type="OrthoDB" id="9769132at2"/>
<evidence type="ECO:0000313" key="3">
    <source>
        <dbReference type="Proteomes" id="UP000244956"/>
    </source>
</evidence>
<feature type="domain" description="Mce/MlaD" evidence="1">
    <location>
        <begin position="40"/>
        <end position="113"/>
    </location>
</feature>
<reference evidence="2 3" key="1">
    <citation type="submission" date="2018-05" db="EMBL/GenBank/DDBJ databases">
        <title>Marinilabilia rubrum sp. nov., isolated from saltern sediment.</title>
        <authorList>
            <person name="Zhang R."/>
        </authorList>
    </citation>
    <scope>NUCLEOTIDE SEQUENCE [LARGE SCALE GENOMIC DNA]</scope>
    <source>
        <strain evidence="2 3">WTE16</strain>
    </source>
</reference>